<feature type="transmembrane region" description="Helical" evidence="17">
    <location>
        <begin position="350"/>
        <end position="368"/>
    </location>
</feature>
<feature type="transmembrane region" description="Helical" evidence="17">
    <location>
        <begin position="235"/>
        <end position="254"/>
    </location>
</feature>
<sequence>MLIMFLVSSFQPTADISAMDSFLEIIDEFHQQQLALAEEQHATLRQAVLSHLEGESLDEKPVASPVHDPARLQLSATQLTSQPALQIDDPDPCPCSPVTSYGVRHGCVRSRASKLRGWLSLSSKQESEEMLPKVVPSGQNLDPMDRRLRCLDRAAAILLFLNGVCMMVELELEGRAAAETLSSSDASHCVFLACPGELHSLGRLIAGTFDLLFFLELLARLALEKGKVHMVPAIWFDALLAIAGMVHLVFIIVIEVGEVTAGAPIMYTVVVVRALRAIRLLRVLRFCRGLRMFLSACKTFLTSLVWAMVLLGIFLSTSALIIGNMLQHYITDPMESLEMRTWMWEHYGTAYNAAYTFFEVTFAGNWPTNVRPVLDNVSKLYVLFFGAYIIVVVFALVRVITAIFLRDTLEAAQSDAEFMVVESLRKRARYVQKLEGIFKAIDKTGKGMVTEARLNDMLSDPTVKAHFQSIDVDVHQGVALFHLLDNGDGEVTLEEFVDGILRCKGQARAIDQVALHAELKQLDMKLSRMTRIFTQVYPTLLRKSTQAAKSPTPQPGVMRRLSMDFERLLEDSVDIEVGADRPSDAVPQTPVTPMSASGTGPAAQTEAPVAKLSGAPSPVQRLPAAAEGGQPSGSKVQGQPDSWSLVGLSGRLEDICRDIRRSVEHEFMLSERQLQAQFRADLEAHRLRAEALACQQQAKIEALELDLKSTTKKLEMKQKQVKESFALSTRVRQNFLARLAFERAFRSWQAHAVQMKEEQLQNKLASYQQGQRLVAALFTSWRQDVQSGSRERLIAHERAAAGAVRAKLFEQMENERAQLLSQVEELKRQLSEEGKQRALLQDNLKRVFMRGVCALNFEAMSLLSDPGAGGSVLSGAPGATTMEGLLASEPASAEPAALPCGTSASCHAAPAAPQALPAQDVSQPPAKPSEGISQEDEALQPKVSPIPTPSPLPFVSYTGPSASADRARKPMLPKSRFPGRREELAARA</sequence>
<evidence type="ECO:0000256" key="17">
    <source>
        <dbReference type="SAM" id="Phobius"/>
    </source>
</evidence>
<feature type="transmembrane region" description="Helical" evidence="17">
    <location>
        <begin position="204"/>
        <end position="223"/>
    </location>
</feature>
<evidence type="ECO:0000256" key="8">
    <source>
        <dbReference type="ARBA" id="ARBA00022989"/>
    </source>
</evidence>
<evidence type="ECO:0000256" key="3">
    <source>
        <dbReference type="ARBA" id="ARBA00010411"/>
    </source>
</evidence>
<dbReference type="CDD" id="cd00051">
    <property type="entry name" value="EFh"/>
    <property type="match status" value="1"/>
</dbReference>
<dbReference type="InterPro" id="IPR005821">
    <property type="entry name" value="Ion_trans_dom"/>
</dbReference>
<dbReference type="InterPro" id="IPR002048">
    <property type="entry name" value="EF_hand_dom"/>
</dbReference>
<feature type="region of interest" description="Disordered" evidence="16">
    <location>
        <begin position="576"/>
        <end position="642"/>
    </location>
</feature>
<dbReference type="Gene3D" id="1.10.238.10">
    <property type="entry name" value="EF-hand"/>
    <property type="match status" value="1"/>
</dbReference>
<feature type="compositionally biased region" description="Polar residues" evidence="16">
    <location>
        <begin position="589"/>
        <end position="598"/>
    </location>
</feature>
<evidence type="ECO:0000256" key="7">
    <source>
        <dbReference type="ARBA" id="ARBA00022737"/>
    </source>
</evidence>
<feature type="coiled-coil region" evidence="15">
    <location>
        <begin position="809"/>
        <end position="843"/>
    </location>
</feature>
<feature type="compositionally biased region" description="Basic and acidic residues" evidence="16">
    <location>
        <begin position="979"/>
        <end position="988"/>
    </location>
</feature>
<proteinExistence type="inferred from homology"/>
<evidence type="ECO:0000256" key="6">
    <source>
        <dbReference type="ARBA" id="ARBA00022692"/>
    </source>
</evidence>
<dbReference type="GO" id="GO:0005216">
    <property type="term" value="F:monoatomic ion channel activity"/>
    <property type="evidence" value="ECO:0007669"/>
    <property type="project" value="InterPro"/>
</dbReference>
<evidence type="ECO:0000256" key="2">
    <source>
        <dbReference type="ARBA" id="ARBA00004141"/>
    </source>
</evidence>
<evidence type="ECO:0000256" key="5">
    <source>
        <dbReference type="ARBA" id="ARBA00022490"/>
    </source>
</evidence>
<evidence type="ECO:0000256" key="12">
    <source>
        <dbReference type="ARBA" id="ARBA00023306"/>
    </source>
</evidence>
<dbReference type="OrthoDB" id="426031at2759"/>
<dbReference type="PANTHER" id="PTHR28618">
    <property type="entry name" value="CENTROSOMAL PROTEIN POC5"/>
    <property type="match status" value="1"/>
</dbReference>
<feature type="transmembrane region" description="Helical" evidence="17">
    <location>
        <begin position="299"/>
        <end position="330"/>
    </location>
</feature>
<dbReference type="AlphaFoldDB" id="A0A1Q9DEW4"/>
<name>A0A1Q9DEW4_SYMMI</name>
<evidence type="ECO:0000256" key="10">
    <source>
        <dbReference type="ARBA" id="ARBA00023136"/>
    </source>
</evidence>
<keyword evidence="9 15" id="KW-0175">Coiled coil</keyword>
<keyword evidence="7" id="KW-0677">Repeat</keyword>
<feature type="compositionally biased region" description="Polar residues" evidence="16">
    <location>
        <begin position="632"/>
        <end position="642"/>
    </location>
</feature>
<dbReference type="EMBL" id="LSRX01000575">
    <property type="protein sequence ID" value="OLP93620.1"/>
    <property type="molecule type" value="Genomic_DNA"/>
</dbReference>
<organism evidence="19 20">
    <name type="scientific">Symbiodinium microadriaticum</name>
    <name type="common">Dinoflagellate</name>
    <name type="synonym">Zooxanthella microadriatica</name>
    <dbReference type="NCBI Taxonomy" id="2951"/>
    <lineage>
        <taxon>Eukaryota</taxon>
        <taxon>Sar</taxon>
        <taxon>Alveolata</taxon>
        <taxon>Dinophyceae</taxon>
        <taxon>Suessiales</taxon>
        <taxon>Symbiodiniaceae</taxon>
        <taxon>Symbiodinium</taxon>
    </lineage>
</organism>
<evidence type="ECO:0000256" key="1">
    <source>
        <dbReference type="ARBA" id="ARBA00004114"/>
    </source>
</evidence>
<comment type="caution">
    <text evidence="19">The sequence shown here is derived from an EMBL/GenBank/DDBJ whole genome shotgun (WGS) entry which is preliminary data.</text>
</comment>
<feature type="transmembrane region" description="Helical" evidence="17">
    <location>
        <begin position="380"/>
        <end position="405"/>
    </location>
</feature>
<dbReference type="GO" id="GO:0005814">
    <property type="term" value="C:centriole"/>
    <property type="evidence" value="ECO:0007669"/>
    <property type="project" value="UniProtKB-SubCell"/>
</dbReference>
<evidence type="ECO:0000256" key="14">
    <source>
        <dbReference type="ARBA" id="ARBA00049959"/>
    </source>
</evidence>
<evidence type="ECO:0000256" key="13">
    <source>
        <dbReference type="ARBA" id="ARBA00031694"/>
    </source>
</evidence>
<gene>
    <name evidence="19" type="primary">Poc5</name>
    <name evidence="19" type="ORF">AK812_SmicGene24467</name>
</gene>
<evidence type="ECO:0000256" key="11">
    <source>
        <dbReference type="ARBA" id="ARBA00023212"/>
    </source>
</evidence>
<evidence type="ECO:0000256" key="9">
    <source>
        <dbReference type="ARBA" id="ARBA00023054"/>
    </source>
</evidence>
<keyword evidence="6 17" id="KW-0812">Transmembrane</keyword>
<reference evidence="19 20" key="1">
    <citation type="submission" date="2016-02" db="EMBL/GenBank/DDBJ databases">
        <title>Genome analysis of coral dinoflagellate symbionts highlights evolutionary adaptations to a symbiotic lifestyle.</title>
        <authorList>
            <person name="Aranda M."/>
            <person name="Li Y."/>
            <person name="Liew Y.J."/>
            <person name="Baumgarten S."/>
            <person name="Simakov O."/>
            <person name="Wilson M."/>
            <person name="Piel J."/>
            <person name="Ashoor H."/>
            <person name="Bougouffa S."/>
            <person name="Bajic V.B."/>
            <person name="Ryu T."/>
            <person name="Ravasi T."/>
            <person name="Bayer T."/>
            <person name="Micklem G."/>
            <person name="Kim H."/>
            <person name="Bhak J."/>
            <person name="Lajeunesse T.C."/>
            <person name="Voolstra C.R."/>
        </authorList>
    </citation>
    <scope>NUCLEOTIDE SEQUENCE [LARGE SCALE GENOMIC DNA]</scope>
    <source>
        <strain evidence="19 20">CCMP2467</strain>
    </source>
</reference>
<evidence type="ECO:0000313" key="20">
    <source>
        <dbReference type="Proteomes" id="UP000186817"/>
    </source>
</evidence>
<comment type="subcellular location">
    <subcellularLocation>
        <location evidence="1">Cytoplasm</location>
        <location evidence="1">Cytoskeleton</location>
        <location evidence="1">Microtubule organizing center</location>
        <location evidence="1">Centrosome</location>
        <location evidence="1">Centriole</location>
    </subcellularLocation>
    <subcellularLocation>
        <location evidence="2">Membrane</location>
        <topology evidence="2">Multi-pass membrane protein</topology>
    </subcellularLocation>
</comment>
<evidence type="ECO:0000256" key="4">
    <source>
        <dbReference type="ARBA" id="ARBA00014910"/>
    </source>
</evidence>
<keyword evidence="8 17" id="KW-1133">Transmembrane helix</keyword>
<dbReference type="SUPFAM" id="SSF47473">
    <property type="entry name" value="EF-hand"/>
    <property type="match status" value="1"/>
</dbReference>
<keyword evidence="10 17" id="KW-0472">Membrane</keyword>
<feature type="domain" description="Ion transport" evidence="18">
    <location>
        <begin position="208"/>
        <end position="405"/>
    </location>
</feature>
<dbReference type="Gene3D" id="1.10.287.70">
    <property type="match status" value="1"/>
</dbReference>
<dbReference type="PANTHER" id="PTHR28618:SF1">
    <property type="entry name" value="CENTROSOMAL PROTEIN POC5"/>
    <property type="match status" value="1"/>
</dbReference>
<evidence type="ECO:0000256" key="16">
    <source>
        <dbReference type="SAM" id="MobiDB-lite"/>
    </source>
</evidence>
<dbReference type="Proteomes" id="UP000186817">
    <property type="component" value="Unassembled WGS sequence"/>
</dbReference>
<comment type="function">
    <text evidence="14">Essential for the assembly of the distal half of centrioles, required for centriole elongation. Acts as a negative regulator of centriole elongation.</text>
</comment>
<feature type="region of interest" description="Disordered" evidence="16">
    <location>
        <begin position="896"/>
        <end position="988"/>
    </location>
</feature>
<dbReference type="GO" id="GO:0005509">
    <property type="term" value="F:calcium ion binding"/>
    <property type="evidence" value="ECO:0007669"/>
    <property type="project" value="InterPro"/>
</dbReference>
<evidence type="ECO:0000259" key="18">
    <source>
        <dbReference type="Pfam" id="PF00520"/>
    </source>
</evidence>
<evidence type="ECO:0000313" key="19">
    <source>
        <dbReference type="EMBL" id="OLP93620.1"/>
    </source>
</evidence>
<keyword evidence="20" id="KW-1185">Reference proteome</keyword>
<dbReference type="SUPFAM" id="SSF81324">
    <property type="entry name" value="Voltage-gated potassium channels"/>
    <property type="match status" value="1"/>
</dbReference>
<dbReference type="InterPro" id="IPR033351">
    <property type="entry name" value="POC5"/>
</dbReference>
<feature type="transmembrane region" description="Helical" evidence="17">
    <location>
        <begin position="260"/>
        <end position="278"/>
    </location>
</feature>
<keyword evidence="11" id="KW-0206">Cytoskeleton</keyword>
<protein>
    <recommendedName>
        <fullName evidence="4">Centrosomal protein POC5</fullName>
    </recommendedName>
    <alternativeName>
        <fullName evidence="13">Protein of centriole 5</fullName>
    </alternativeName>
</protein>
<dbReference type="Pfam" id="PF00520">
    <property type="entry name" value="Ion_trans"/>
    <property type="match status" value="1"/>
</dbReference>
<dbReference type="Gene3D" id="1.20.120.350">
    <property type="entry name" value="Voltage-gated potassium channels. Chain C"/>
    <property type="match status" value="1"/>
</dbReference>
<keyword evidence="5" id="KW-0963">Cytoplasm</keyword>
<comment type="similarity">
    <text evidence="3">Belongs to the POC5 family.</text>
</comment>
<accession>A0A1Q9DEW4</accession>
<dbReference type="GO" id="GO:0016020">
    <property type="term" value="C:membrane"/>
    <property type="evidence" value="ECO:0007669"/>
    <property type="project" value="UniProtKB-SubCell"/>
</dbReference>
<dbReference type="InterPro" id="IPR011992">
    <property type="entry name" value="EF-hand-dom_pair"/>
</dbReference>
<evidence type="ECO:0000256" key="15">
    <source>
        <dbReference type="SAM" id="Coils"/>
    </source>
</evidence>
<dbReference type="InterPro" id="IPR027359">
    <property type="entry name" value="Volt_channel_dom_sf"/>
</dbReference>
<keyword evidence="12" id="KW-0131">Cell cycle</keyword>
<feature type="compositionally biased region" description="Low complexity" evidence="16">
    <location>
        <begin position="908"/>
        <end position="919"/>
    </location>
</feature>